<reference evidence="2" key="1">
    <citation type="submission" date="2022-06" db="EMBL/GenBank/DDBJ databases">
        <authorList>
            <consortium name="SYNGENTA / RWTH Aachen University"/>
        </authorList>
    </citation>
    <scope>NUCLEOTIDE SEQUENCE</scope>
</reference>
<dbReference type="GO" id="GO:0070824">
    <property type="term" value="C:SHREC complex"/>
    <property type="evidence" value="ECO:0007669"/>
    <property type="project" value="InterPro"/>
</dbReference>
<protein>
    <recommendedName>
        <fullName evidence="1">Cryptic loci regulator 2 N-terminal domain-containing protein</fullName>
    </recommendedName>
</protein>
<dbReference type="PANTHER" id="PTHR38046:SF1">
    <property type="entry name" value="CRYPTIC LOCI REGULATOR 2"/>
    <property type="match status" value="1"/>
</dbReference>
<dbReference type="GO" id="GO:0030466">
    <property type="term" value="P:silent mating-type cassette heterochromatin formation"/>
    <property type="evidence" value="ECO:0007669"/>
    <property type="project" value="TreeGrafter"/>
</dbReference>
<evidence type="ECO:0000259" key="1">
    <source>
        <dbReference type="Pfam" id="PF16761"/>
    </source>
</evidence>
<accession>A0AAV0ASM3</accession>
<feature type="domain" description="Cryptic loci regulator 2 N-terminal" evidence="1">
    <location>
        <begin position="78"/>
        <end position="146"/>
    </location>
</feature>
<name>A0AAV0ASM3_PHAPC</name>
<dbReference type="GO" id="GO:0033553">
    <property type="term" value="C:rDNA heterochromatin"/>
    <property type="evidence" value="ECO:0007669"/>
    <property type="project" value="TreeGrafter"/>
</dbReference>
<proteinExistence type="predicted"/>
<organism evidence="2 3">
    <name type="scientific">Phakopsora pachyrhizi</name>
    <name type="common">Asian soybean rust disease fungus</name>
    <dbReference type="NCBI Taxonomy" id="170000"/>
    <lineage>
        <taxon>Eukaryota</taxon>
        <taxon>Fungi</taxon>
        <taxon>Dikarya</taxon>
        <taxon>Basidiomycota</taxon>
        <taxon>Pucciniomycotina</taxon>
        <taxon>Pucciniomycetes</taxon>
        <taxon>Pucciniales</taxon>
        <taxon>Phakopsoraceae</taxon>
        <taxon>Phakopsora</taxon>
    </lineage>
</organism>
<gene>
    <name evidence="2" type="ORF">PPACK8108_LOCUS7344</name>
</gene>
<dbReference type="PANTHER" id="PTHR38046">
    <property type="entry name" value="CRYPTIC LOCI REGULATOR 2"/>
    <property type="match status" value="1"/>
</dbReference>
<evidence type="ECO:0000313" key="2">
    <source>
        <dbReference type="EMBL" id="CAH7672525.1"/>
    </source>
</evidence>
<sequence>MNCIISRNLENFLGPHRITVVPSDGNPFKHPIVSQKAEGHRWSSVDKNSFVSKKWLSILGKGIATHLGLGIKGRREKWTLSNFPQGYELFEFVKGSGHTAYLFGYPTSELNITYQFLTPNEFLPHLKWLVLRTNLEDRTTCLCKKCQGKTSNSEDLKNQTQSIKNSEKNLDSKFSAEFNFREEEYEGNDTNFRSNELVWCHLTIKEMSPRLKTNYWPGICLKVQISDQALEVLNITSEDEQTQESVEVLERSLTPGNKRLVNKEFIRRTHSWHVQLLGLSDVLIKGESQLLPWLHKPFLESDWRNVMTGKIPAPDYILDITKSKPRISSLSNSAMVRLLYQFALQVGAEIEETWTPESQRSKEIDSISRLEDLEKASKGTRSSISTEQTRFYRLWLGAELLQTYDLVRLKWLNLMMVGQVIDGKNFEQDEDRVLLFEVFFFQKVRRPGREWMVAVAGRILRVVERSSVLNCCSTGALRIKEEGIHSPVGLKTDRSTEFFPPRKSQKLVNVTPAGELNYIGVDCIAGRYYSPKSFHSELSRLRNQSILNLESLKDSTKTRPGTSRMTIESLIGLKSGELNFMR</sequence>
<dbReference type="AlphaFoldDB" id="A0AAV0ASM3"/>
<keyword evidence="3" id="KW-1185">Reference proteome</keyword>
<dbReference type="InterPro" id="IPR031915">
    <property type="entry name" value="Clr2_N"/>
</dbReference>
<dbReference type="EMBL" id="CALTRL010001446">
    <property type="protein sequence ID" value="CAH7672525.1"/>
    <property type="molecule type" value="Genomic_DNA"/>
</dbReference>
<evidence type="ECO:0000313" key="3">
    <source>
        <dbReference type="Proteomes" id="UP001153365"/>
    </source>
</evidence>
<dbReference type="Proteomes" id="UP001153365">
    <property type="component" value="Unassembled WGS sequence"/>
</dbReference>
<dbReference type="Pfam" id="PF16761">
    <property type="entry name" value="Clr2_transil"/>
    <property type="match status" value="1"/>
</dbReference>
<dbReference type="InterPro" id="IPR038986">
    <property type="entry name" value="Clr2"/>
</dbReference>
<comment type="caution">
    <text evidence="2">The sequence shown here is derived from an EMBL/GenBank/DDBJ whole genome shotgun (WGS) entry which is preliminary data.</text>
</comment>
<dbReference type="GO" id="GO:0031934">
    <property type="term" value="C:mating-type region heterochromatin"/>
    <property type="evidence" value="ECO:0007669"/>
    <property type="project" value="TreeGrafter"/>
</dbReference>